<dbReference type="GO" id="GO:0008610">
    <property type="term" value="P:lipid biosynthetic process"/>
    <property type="evidence" value="ECO:0007669"/>
    <property type="project" value="UniProtKB-ARBA"/>
</dbReference>
<dbReference type="RefSeq" id="WP_104482996.1">
    <property type="nucleotide sequence ID" value="NZ_CP154825.1"/>
</dbReference>
<dbReference type="SUPFAM" id="SSF52777">
    <property type="entry name" value="CoA-dependent acyltransferases"/>
    <property type="match status" value="2"/>
</dbReference>
<dbReference type="EMBL" id="PTIX01000031">
    <property type="protein sequence ID" value="PPK63189.1"/>
    <property type="molecule type" value="Genomic_DNA"/>
</dbReference>
<keyword evidence="3" id="KW-1185">Reference proteome</keyword>
<dbReference type="GO" id="GO:0003824">
    <property type="term" value="F:catalytic activity"/>
    <property type="evidence" value="ECO:0007669"/>
    <property type="project" value="InterPro"/>
</dbReference>
<dbReference type="InterPro" id="IPR023213">
    <property type="entry name" value="CAT-like_dom_sf"/>
</dbReference>
<evidence type="ECO:0000313" key="2">
    <source>
        <dbReference type="EMBL" id="PPK63189.1"/>
    </source>
</evidence>
<feature type="domain" description="Condensation" evidence="1">
    <location>
        <begin position="62"/>
        <end position="435"/>
    </location>
</feature>
<dbReference type="Gene3D" id="3.30.559.30">
    <property type="entry name" value="Nonribosomal peptide synthetase, condensation domain"/>
    <property type="match status" value="1"/>
</dbReference>
<accession>A0A2S6GD83</accession>
<name>A0A2S6GD83_9PSEU</name>
<sequence length="461" mass="50342">MITESRAVVEFHGGTARSGPLCWGQLGTWDSLNQWHPRVKPFFFLTRWLPVPLLLELGDVLDAVGELLSRHESLRTHVEQRPGAEPVQRVLASGTLPVDVYDRPADDPVAFGDIVATCWERGTARPLDHSRELPLRLSVALHDGIPVVVAFTLSHLSADYTATEALVREVTAMLDAKAARTPMPAARHASQPLDIALAEHTPDGQRRNIDAIRYLRAVMNRMPEPITPTAEPESPRFVGADLTSEVLAAAVRHAARRCRASTSVVLLAITAALTRCSWPAPALRLDVMQSNRATPDVAASITTLNQVVHTVTELRGESLADFLDLATETMAVARAHSRYDTRSAREALRLSGRDLVPGVQFNDMWSTVRKGRPAADPDPSTTELAWPAVSESEKMALYLDIRGTSDRIHLGAMADTAVFPRAVLAASLVAFEHVATELVEGDVSLDRVRALVDRAVREHAS</sequence>
<dbReference type="Gene3D" id="3.30.559.10">
    <property type="entry name" value="Chloramphenicol acetyltransferase-like domain"/>
    <property type="match status" value="1"/>
</dbReference>
<protein>
    <submittedName>
        <fullName evidence="2">Condensation domain-containing protein</fullName>
    </submittedName>
</protein>
<dbReference type="AlphaFoldDB" id="A0A2S6GD83"/>
<evidence type="ECO:0000313" key="3">
    <source>
        <dbReference type="Proteomes" id="UP000239203"/>
    </source>
</evidence>
<evidence type="ECO:0000259" key="1">
    <source>
        <dbReference type="Pfam" id="PF00668"/>
    </source>
</evidence>
<proteinExistence type="predicted"/>
<gene>
    <name evidence="2" type="ORF">CLV40_13158</name>
</gene>
<reference evidence="2 3" key="1">
    <citation type="submission" date="2018-02" db="EMBL/GenBank/DDBJ databases">
        <title>Genomic Encyclopedia of Archaeal and Bacterial Type Strains, Phase II (KMG-II): from individual species to whole genera.</title>
        <authorList>
            <person name="Goeker M."/>
        </authorList>
    </citation>
    <scope>NUCLEOTIDE SEQUENCE [LARGE SCALE GENOMIC DNA]</scope>
    <source>
        <strain evidence="2 3">YU 961-1</strain>
    </source>
</reference>
<dbReference type="Proteomes" id="UP000239203">
    <property type="component" value="Unassembled WGS sequence"/>
</dbReference>
<organism evidence="2 3">
    <name type="scientific">Actinokineospora auranticolor</name>
    <dbReference type="NCBI Taxonomy" id="155976"/>
    <lineage>
        <taxon>Bacteria</taxon>
        <taxon>Bacillati</taxon>
        <taxon>Actinomycetota</taxon>
        <taxon>Actinomycetes</taxon>
        <taxon>Pseudonocardiales</taxon>
        <taxon>Pseudonocardiaceae</taxon>
        <taxon>Actinokineospora</taxon>
    </lineage>
</organism>
<comment type="caution">
    <text evidence="2">The sequence shown here is derived from an EMBL/GenBank/DDBJ whole genome shotgun (WGS) entry which is preliminary data.</text>
</comment>
<dbReference type="Pfam" id="PF00668">
    <property type="entry name" value="Condensation"/>
    <property type="match status" value="1"/>
</dbReference>
<dbReference type="InterPro" id="IPR001242">
    <property type="entry name" value="Condensation_dom"/>
</dbReference>